<keyword evidence="4" id="KW-1185">Reference proteome</keyword>
<evidence type="ECO:0000256" key="2">
    <source>
        <dbReference type="SAM" id="Phobius"/>
    </source>
</evidence>
<dbReference type="InterPro" id="IPR022134">
    <property type="entry name" value="DUF3667"/>
</dbReference>
<dbReference type="KEGG" id="mgel:G5B37_12895"/>
<evidence type="ECO:0000313" key="4">
    <source>
        <dbReference type="Proteomes" id="UP000505306"/>
    </source>
</evidence>
<gene>
    <name evidence="3" type="ORF">G5B37_12895</name>
</gene>
<keyword evidence="1" id="KW-0175">Coiled coil</keyword>
<feature type="transmembrane region" description="Helical" evidence="2">
    <location>
        <begin position="358"/>
        <end position="376"/>
    </location>
</feature>
<protein>
    <submittedName>
        <fullName evidence="3">DUF3667 domain-containing protein</fullName>
    </submittedName>
</protein>
<dbReference type="Proteomes" id="UP000505306">
    <property type="component" value="Chromosome"/>
</dbReference>
<evidence type="ECO:0000256" key="1">
    <source>
        <dbReference type="SAM" id="Coils"/>
    </source>
</evidence>
<dbReference type="RefSeq" id="WP_164680439.1">
    <property type="nucleotide sequence ID" value="NZ_CP049057.1"/>
</dbReference>
<feature type="transmembrane region" description="Helical" evidence="2">
    <location>
        <begin position="331"/>
        <end position="352"/>
    </location>
</feature>
<feature type="transmembrane region" description="Helical" evidence="2">
    <location>
        <begin position="388"/>
        <end position="416"/>
    </location>
</feature>
<dbReference type="EMBL" id="CP049057">
    <property type="protein sequence ID" value="QIE60427.1"/>
    <property type="molecule type" value="Genomic_DNA"/>
</dbReference>
<feature type="transmembrane region" description="Helical" evidence="2">
    <location>
        <begin position="300"/>
        <end position="319"/>
    </location>
</feature>
<proteinExistence type="predicted"/>
<evidence type="ECO:0000313" key="3">
    <source>
        <dbReference type="EMBL" id="QIE60427.1"/>
    </source>
</evidence>
<accession>A0A6G6GPG1</accession>
<reference evidence="3 4" key="1">
    <citation type="submission" date="2020-02" db="EMBL/GenBank/DDBJ databases">
        <title>Complete genome sequence of Flavobacteriaceae bacterium.</title>
        <authorList>
            <person name="Kim S.-J."/>
            <person name="Kim Y.-S."/>
            <person name="Kim K.-H."/>
        </authorList>
    </citation>
    <scope>NUCLEOTIDE SEQUENCE [LARGE SCALE GENOMIC DNA]</scope>
    <source>
        <strain evidence="3 4">RR4-40</strain>
    </source>
</reference>
<feature type="transmembrane region" description="Helical" evidence="2">
    <location>
        <begin position="106"/>
        <end position="125"/>
    </location>
</feature>
<dbReference type="Pfam" id="PF12412">
    <property type="entry name" value="DUF3667"/>
    <property type="match status" value="1"/>
</dbReference>
<dbReference type="AlphaFoldDB" id="A0A6G6GPG1"/>
<keyword evidence="2" id="KW-0812">Transmembrane</keyword>
<keyword evidence="2" id="KW-1133">Transmembrane helix</keyword>
<sequence length="417" mass="48574">MADDSIVKKEKKVGKNSRKHYKYRSNTCLNCSQPLDLSDVYCPYCSQLNSTKQLSLKDFFGEFFNSIVSYDSRLRYTISDLLFKPGTITRRYVGGKRLRYANPFRFFLSVSIIYFLLSNLITSISPNASPFINVDENKTEQVREELQEATEKVTEDIENNAAKVLEELNENDGELNEQIKKNVNVGLLALQELKQDSLAKKTKDSLAEVAKEKKKEKEKPFVAMSEAALDTINWSNRIVERFVTYNKFYEQTEIKDVSVALDSMGHKNTSFNRWVYNKNKTIDKIKEEPYVFMNYVLGKVPFFIFFFTPVFALFFWLIYSKKKYSYVEHMIFIFHIFSFLFLAMLIALIPDALMGNEILVSLLFMLIGPFYFYKALRNFYKQGRLITIVKFIFLNFVFLISVNIAALLFFAVTAAVY</sequence>
<name>A0A6G6GPG1_9FLAO</name>
<keyword evidence="2" id="KW-0472">Membrane</keyword>
<feature type="coiled-coil region" evidence="1">
    <location>
        <begin position="132"/>
        <end position="163"/>
    </location>
</feature>
<organism evidence="3 4">
    <name type="scientific">Rasiella rasia</name>
    <dbReference type="NCBI Taxonomy" id="2744027"/>
    <lineage>
        <taxon>Bacteria</taxon>
        <taxon>Pseudomonadati</taxon>
        <taxon>Bacteroidota</taxon>
        <taxon>Flavobacteriia</taxon>
        <taxon>Flavobacteriales</taxon>
        <taxon>Flavobacteriaceae</taxon>
        <taxon>Rasiella</taxon>
    </lineage>
</organism>